<evidence type="ECO:0000256" key="3">
    <source>
        <dbReference type="PROSITE-ProRule" id="PRU00339"/>
    </source>
</evidence>
<dbReference type="InterPro" id="IPR019734">
    <property type="entry name" value="TPR_rpt"/>
</dbReference>
<dbReference type="Pfam" id="PF14559">
    <property type="entry name" value="TPR_19"/>
    <property type="match status" value="1"/>
</dbReference>
<evidence type="ECO:0000313" key="5">
    <source>
        <dbReference type="Proteomes" id="UP000053467"/>
    </source>
</evidence>
<dbReference type="InterPro" id="IPR011990">
    <property type="entry name" value="TPR-like_helical_dom_sf"/>
</dbReference>
<dbReference type="PANTHER" id="PTHR44943:SF8">
    <property type="entry name" value="TPR REPEAT-CONTAINING PROTEIN MJ0263"/>
    <property type="match status" value="1"/>
</dbReference>
<keyword evidence="1" id="KW-0677">Repeat</keyword>
<name>A0A101I2X1_UNCT6</name>
<organism evidence="4 5">
    <name type="scientific">candidate division TA06 bacterium 34_109</name>
    <dbReference type="NCBI Taxonomy" id="1635277"/>
    <lineage>
        <taxon>Bacteria</taxon>
        <taxon>Bacteria division TA06</taxon>
    </lineage>
</organism>
<dbReference type="PANTHER" id="PTHR44943">
    <property type="entry name" value="CELLULOSE SYNTHASE OPERON PROTEIN C"/>
    <property type="match status" value="1"/>
</dbReference>
<dbReference type="PROSITE" id="PS50005">
    <property type="entry name" value="TPR"/>
    <property type="match status" value="3"/>
</dbReference>
<dbReference type="SMART" id="SM00028">
    <property type="entry name" value="TPR"/>
    <property type="match status" value="5"/>
</dbReference>
<reference evidence="5" key="1">
    <citation type="journal article" date="2015" name="MBio">
        <title>Genome-Resolved Metagenomic Analysis Reveals Roles for Candidate Phyla and Other Microbial Community Members in Biogeochemical Transformations in Oil Reservoirs.</title>
        <authorList>
            <person name="Hu P."/>
            <person name="Tom L."/>
            <person name="Singh A."/>
            <person name="Thomas B.C."/>
            <person name="Baker B.J."/>
            <person name="Piceno Y.M."/>
            <person name="Andersen G.L."/>
            <person name="Banfield J.F."/>
        </authorList>
    </citation>
    <scope>NUCLEOTIDE SEQUENCE [LARGE SCALE GENOMIC DNA]</scope>
</reference>
<gene>
    <name evidence="4" type="ORF">XE03_0541</name>
</gene>
<protein>
    <submittedName>
        <fullName evidence="4">Uncharacterized protein</fullName>
    </submittedName>
</protein>
<dbReference type="EMBL" id="LGGX01000003">
    <property type="protein sequence ID" value="KUK87650.1"/>
    <property type="molecule type" value="Genomic_DNA"/>
</dbReference>
<proteinExistence type="predicted"/>
<feature type="repeat" description="TPR" evidence="3">
    <location>
        <begin position="192"/>
        <end position="225"/>
    </location>
</feature>
<feature type="repeat" description="TPR" evidence="3">
    <location>
        <begin position="87"/>
        <end position="120"/>
    </location>
</feature>
<accession>A0A101I2X1</accession>
<dbReference type="PROSITE" id="PS50293">
    <property type="entry name" value="TPR_REGION"/>
    <property type="match status" value="1"/>
</dbReference>
<evidence type="ECO:0000256" key="1">
    <source>
        <dbReference type="ARBA" id="ARBA00022737"/>
    </source>
</evidence>
<dbReference type="SUPFAM" id="SSF48452">
    <property type="entry name" value="TPR-like"/>
    <property type="match status" value="1"/>
</dbReference>
<comment type="caution">
    <text evidence="4">The sequence shown here is derived from an EMBL/GenBank/DDBJ whole genome shotgun (WGS) entry which is preliminary data.</text>
</comment>
<dbReference type="Pfam" id="PF13414">
    <property type="entry name" value="TPR_11"/>
    <property type="match status" value="1"/>
</dbReference>
<sequence length="281" mass="33052">MKFKEFKKEIEKEIDILTAQIDSNKFDEKTVKDHIVNFYKEIVELNEFLVQSNLKLRELAKKIKGKKSEKSSFEKFVQNMRISKVDLTTYIDKGWNFLVEEQYDDAIRVLEKASSLAPNDVKTLDLLGWAYINKERYDDAMIVFQKVLQIDPENSIAKNNLGFVCFKKGIYGEAIEHLTYVLKQSKDKVALMYANFYLGLIYMEREMYDDSINFLKEAIKIGPNLLEAYYYLGLVYIQSGMEKRGINTLKDLIKKNRFSKWAQKSEIKLKEILGEKYEKEN</sequence>
<feature type="repeat" description="TPR" evidence="3">
    <location>
        <begin position="121"/>
        <end position="154"/>
    </location>
</feature>
<keyword evidence="2 3" id="KW-0802">TPR repeat</keyword>
<dbReference type="Gene3D" id="1.25.40.10">
    <property type="entry name" value="Tetratricopeptide repeat domain"/>
    <property type="match status" value="2"/>
</dbReference>
<dbReference type="InterPro" id="IPR051685">
    <property type="entry name" value="Ycf3/AcsC/BcsC/TPR_MFPF"/>
</dbReference>
<evidence type="ECO:0000256" key="2">
    <source>
        <dbReference type="ARBA" id="ARBA00022803"/>
    </source>
</evidence>
<evidence type="ECO:0000313" key="4">
    <source>
        <dbReference type="EMBL" id="KUK87650.1"/>
    </source>
</evidence>
<dbReference type="AlphaFoldDB" id="A0A101I2X1"/>
<dbReference type="Proteomes" id="UP000053467">
    <property type="component" value="Unassembled WGS sequence"/>
</dbReference>